<dbReference type="EMBL" id="ABYI02000006">
    <property type="protein sequence ID" value="EEG75656.1"/>
    <property type="molecule type" value="Genomic_DNA"/>
</dbReference>
<keyword evidence="2" id="KW-0812">Transmembrane</keyword>
<feature type="compositionally biased region" description="Low complexity" evidence="1">
    <location>
        <begin position="65"/>
        <end position="84"/>
    </location>
</feature>
<feature type="transmembrane region" description="Helical" evidence="2">
    <location>
        <begin position="149"/>
        <end position="175"/>
    </location>
</feature>
<protein>
    <submittedName>
        <fullName evidence="3">Uncharacterized protein</fullName>
    </submittedName>
</protein>
<feature type="compositionally biased region" description="Polar residues" evidence="1">
    <location>
        <begin position="8"/>
        <end position="23"/>
    </location>
</feature>
<name>C0BWH4_9FIRM</name>
<keyword evidence="2" id="KW-0472">Membrane</keyword>
<gene>
    <name evidence="3" type="ORF">CLOHYLEM_04157</name>
</gene>
<reference evidence="3" key="1">
    <citation type="submission" date="2009-02" db="EMBL/GenBank/DDBJ databases">
        <authorList>
            <person name="Fulton L."/>
            <person name="Clifton S."/>
            <person name="Fulton B."/>
            <person name="Xu J."/>
            <person name="Minx P."/>
            <person name="Pepin K.H."/>
            <person name="Johnson M."/>
            <person name="Bhonagiri V."/>
            <person name="Nash W.E."/>
            <person name="Mardis E.R."/>
            <person name="Wilson R.K."/>
        </authorList>
    </citation>
    <scope>NUCLEOTIDE SEQUENCE [LARGE SCALE GENOMIC DNA]</scope>
    <source>
        <strain evidence="3">DSM 15053</strain>
    </source>
</reference>
<feature type="transmembrane region" description="Helical" evidence="2">
    <location>
        <begin position="114"/>
        <end position="137"/>
    </location>
</feature>
<organism evidence="3 4">
    <name type="scientific">[Clostridium] hylemonae DSM 15053</name>
    <dbReference type="NCBI Taxonomy" id="553973"/>
    <lineage>
        <taxon>Bacteria</taxon>
        <taxon>Bacillati</taxon>
        <taxon>Bacillota</taxon>
        <taxon>Clostridia</taxon>
        <taxon>Lachnospirales</taxon>
        <taxon>Lachnospiraceae</taxon>
    </lineage>
</organism>
<dbReference type="eggNOG" id="ENOG50317CN">
    <property type="taxonomic scope" value="Bacteria"/>
</dbReference>
<comment type="caution">
    <text evidence="3">The sequence shown here is derived from an EMBL/GenBank/DDBJ whole genome shotgun (WGS) entry which is preliminary data.</text>
</comment>
<feature type="region of interest" description="Disordered" evidence="1">
    <location>
        <begin position="1"/>
        <end position="84"/>
    </location>
</feature>
<dbReference type="AlphaFoldDB" id="C0BWH4"/>
<evidence type="ECO:0000313" key="4">
    <source>
        <dbReference type="Proteomes" id="UP000004893"/>
    </source>
</evidence>
<evidence type="ECO:0000313" key="3">
    <source>
        <dbReference type="EMBL" id="EEG75656.1"/>
    </source>
</evidence>
<evidence type="ECO:0000256" key="2">
    <source>
        <dbReference type="SAM" id="Phobius"/>
    </source>
</evidence>
<dbReference type="STRING" id="553973.CLOHYLEM_04157"/>
<evidence type="ECO:0000256" key="1">
    <source>
        <dbReference type="SAM" id="MobiDB-lite"/>
    </source>
</evidence>
<keyword evidence="4" id="KW-1185">Reference proteome</keyword>
<keyword evidence="2" id="KW-1133">Transmembrane helix</keyword>
<sequence length="181" mass="20375">MIEEDITMENNFDNAPENTNEEANSQKEENTGAHGTNPQSTQYTYTDPNEGYSQNSTYGQDAAPGQYGYNGNSSSQNSRGSYQDNYNYNVGNNEGYNTNYDTGMDQSPMSMGDWLLTILIMTFIPCVGIILYFVWAFGKNGNINRRNYCRAYLIIMGIAVLLAIIFLFIFGVASIGTYRYY</sequence>
<dbReference type="HOGENOM" id="CLU_127540_0_0_9"/>
<dbReference type="Proteomes" id="UP000004893">
    <property type="component" value="Unassembled WGS sequence"/>
</dbReference>
<reference evidence="3" key="2">
    <citation type="submission" date="2013-06" db="EMBL/GenBank/DDBJ databases">
        <title>Draft genome sequence of Clostridium hylemonae (DSM 15053).</title>
        <authorList>
            <person name="Sudarsanam P."/>
            <person name="Ley R."/>
            <person name="Guruge J."/>
            <person name="Turnbaugh P.J."/>
            <person name="Mahowald M."/>
            <person name="Liep D."/>
            <person name="Gordon J."/>
        </authorList>
    </citation>
    <scope>NUCLEOTIDE SEQUENCE</scope>
    <source>
        <strain evidence="3">DSM 15053</strain>
    </source>
</reference>
<proteinExistence type="predicted"/>
<feature type="compositionally biased region" description="Polar residues" evidence="1">
    <location>
        <begin position="33"/>
        <end position="59"/>
    </location>
</feature>
<accession>C0BWH4</accession>